<reference evidence="1" key="2">
    <citation type="journal article" date="2015" name="Fish Shellfish Immunol.">
        <title>Early steps in the European eel (Anguilla anguilla)-Vibrio vulnificus interaction in the gills: Role of the RtxA13 toxin.</title>
        <authorList>
            <person name="Callol A."/>
            <person name="Pajuelo D."/>
            <person name="Ebbesson L."/>
            <person name="Teles M."/>
            <person name="MacKenzie S."/>
            <person name="Amaro C."/>
        </authorList>
    </citation>
    <scope>NUCLEOTIDE SEQUENCE</scope>
</reference>
<reference evidence="1" key="1">
    <citation type="submission" date="2014-11" db="EMBL/GenBank/DDBJ databases">
        <authorList>
            <person name="Amaro Gonzalez C."/>
        </authorList>
    </citation>
    <scope>NUCLEOTIDE SEQUENCE</scope>
</reference>
<organism evidence="1">
    <name type="scientific">Anguilla anguilla</name>
    <name type="common">European freshwater eel</name>
    <name type="synonym">Muraena anguilla</name>
    <dbReference type="NCBI Taxonomy" id="7936"/>
    <lineage>
        <taxon>Eukaryota</taxon>
        <taxon>Metazoa</taxon>
        <taxon>Chordata</taxon>
        <taxon>Craniata</taxon>
        <taxon>Vertebrata</taxon>
        <taxon>Euteleostomi</taxon>
        <taxon>Actinopterygii</taxon>
        <taxon>Neopterygii</taxon>
        <taxon>Teleostei</taxon>
        <taxon>Anguilliformes</taxon>
        <taxon>Anguillidae</taxon>
        <taxon>Anguilla</taxon>
    </lineage>
</organism>
<proteinExistence type="predicted"/>
<sequence>MNMRHNWGQSAFIFWHLHAYMFYRNGCYCVESE</sequence>
<name>A0A0E9QMC4_ANGAN</name>
<dbReference type="AlphaFoldDB" id="A0A0E9QMC4"/>
<accession>A0A0E9QMC4</accession>
<evidence type="ECO:0000313" key="1">
    <source>
        <dbReference type="EMBL" id="JAH17662.1"/>
    </source>
</evidence>
<protein>
    <submittedName>
        <fullName evidence="1">Uncharacterized protein</fullName>
    </submittedName>
</protein>
<dbReference type="EMBL" id="GBXM01090915">
    <property type="protein sequence ID" value="JAH17662.1"/>
    <property type="molecule type" value="Transcribed_RNA"/>
</dbReference>